<comment type="caution">
    <text evidence="8">The sequence shown here is derived from an EMBL/GenBank/DDBJ whole genome shotgun (WGS) entry which is preliminary data.</text>
</comment>
<accession>A0A8J4H354</accession>
<proteinExistence type="predicted"/>
<gene>
    <name evidence="8" type="ORF">XYCOK13_16090</name>
</gene>
<evidence type="ECO:0000256" key="6">
    <source>
        <dbReference type="ARBA" id="ARBA00023136"/>
    </source>
</evidence>
<dbReference type="InterPro" id="IPR052031">
    <property type="entry name" value="Membrane_Transporter-Flippase"/>
</dbReference>
<evidence type="ECO:0000256" key="5">
    <source>
        <dbReference type="ARBA" id="ARBA00022989"/>
    </source>
</evidence>
<dbReference type="PANTHER" id="PTHR43549">
    <property type="entry name" value="MULTIDRUG RESISTANCE PROTEIN YPNP-RELATED"/>
    <property type="match status" value="1"/>
</dbReference>
<comment type="subcellular location">
    <subcellularLocation>
        <location evidence="1">Cell membrane</location>
        <topology evidence="1">Multi-pass membrane protein</topology>
    </subcellularLocation>
</comment>
<keyword evidence="5 7" id="KW-1133">Transmembrane helix</keyword>
<evidence type="ECO:0000313" key="9">
    <source>
        <dbReference type="Proteomes" id="UP000677918"/>
    </source>
</evidence>
<evidence type="ECO:0000256" key="4">
    <source>
        <dbReference type="ARBA" id="ARBA00022692"/>
    </source>
</evidence>
<keyword evidence="4 7" id="KW-0812">Transmembrane</keyword>
<dbReference type="AlphaFoldDB" id="A0A8J4H354"/>
<keyword evidence="2" id="KW-0813">Transport</keyword>
<dbReference type="Proteomes" id="UP000677918">
    <property type="component" value="Unassembled WGS sequence"/>
</dbReference>
<evidence type="ECO:0000256" key="7">
    <source>
        <dbReference type="SAM" id="Phobius"/>
    </source>
</evidence>
<feature type="transmembrane region" description="Helical" evidence="7">
    <location>
        <begin position="59"/>
        <end position="79"/>
    </location>
</feature>
<keyword evidence="3" id="KW-1003">Cell membrane</keyword>
<dbReference type="GO" id="GO:0015297">
    <property type="term" value="F:antiporter activity"/>
    <property type="evidence" value="ECO:0007669"/>
    <property type="project" value="InterPro"/>
</dbReference>
<evidence type="ECO:0000256" key="3">
    <source>
        <dbReference type="ARBA" id="ARBA00022475"/>
    </source>
</evidence>
<dbReference type="EMBL" id="BOVK01000018">
    <property type="protein sequence ID" value="GIQ68785.1"/>
    <property type="molecule type" value="Genomic_DNA"/>
</dbReference>
<dbReference type="GO" id="GO:0005886">
    <property type="term" value="C:plasma membrane"/>
    <property type="evidence" value="ECO:0007669"/>
    <property type="project" value="UniProtKB-SubCell"/>
</dbReference>
<reference evidence="8" key="1">
    <citation type="submission" date="2021-04" db="EMBL/GenBank/DDBJ databases">
        <title>Draft genome sequence of Xylanibacillus composti strain K13.</title>
        <authorList>
            <person name="Uke A."/>
            <person name="Chhe C."/>
            <person name="Baramee S."/>
            <person name="Kosugi A."/>
        </authorList>
    </citation>
    <scope>NUCLEOTIDE SEQUENCE</scope>
    <source>
        <strain evidence="8">K13</strain>
    </source>
</reference>
<evidence type="ECO:0000256" key="2">
    <source>
        <dbReference type="ARBA" id="ARBA00022448"/>
    </source>
</evidence>
<dbReference type="GO" id="GO:0042910">
    <property type="term" value="F:xenobiotic transmembrane transporter activity"/>
    <property type="evidence" value="ECO:0007669"/>
    <property type="project" value="InterPro"/>
</dbReference>
<evidence type="ECO:0000313" key="8">
    <source>
        <dbReference type="EMBL" id="GIQ68785.1"/>
    </source>
</evidence>
<organism evidence="8 9">
    <name type="scientific">Xylanibacillus composti</name>
    <dbReference type="NCBI Taxonomy" id="1572762"/>
    <lineage>
        <taxon>Bacteria</taxon>
        <taxon>Bacillati</taxon>
        <taxon>Bacillota</taxon>
        <taxon>Bacilli</taxon>
        <taxon>Bacillales</taxon>
        <taxon>Paenibacillaceae</taxon>
        <taxon>Xylanibacillus</taxon>
    </lineage>
</organism>
<evidence type="ECO:0000256" key="1">
    <source>
        <dbReference type="ARBA" id="ARBA00004651"/>
    </source>
</evidence>
<dbReference type="PANTHER" id="PTHR43549:SF3">
    <property type="entry name" value="MULTIDRUG RESISTANCE PROTEIN YPNP-RELATED"/>
    <property type="match status" value="1"/>
</dbReference>
<dbReference type="InterPro" id="IPR002528">
    <property type="entry name" value="MATE_fam"/>
</dbReference>
<keyword evidence="9" id="KW-1185">Reference proteome</keyword>
<protein>
    <submittedName>
        <fullName evidence="8">Uncharacterized protein</fullName>
    </submittedName>
</protein>
<dbReference type="Pfam" id="PF01554">
    <property type="entry name" value="MatE"/>
    <property type="match status" value="1"/>
</dbReference>
<sequence>MRIICWFYPFLGINFILNGIVRASGAMYPVLALNLTSFWILRFPLTYLCAALWGSHGIAIGMGISLVVSSLIASAYYRYGGWKRKKLFREEADTA</sequence>
<feature type="transmembrane region" description="Helical" evidence="7">
    <location>
        <begin position="30"/>
        <end position="53"/>
    </location>
</feature>
<keyword evidence="6 7" id="KW-0472">Membrane</keyword>
<name>A0A8J4H354_9BACL</name>